<dbReference type="EMBL" id="CP008953">
    <property type="protein sequence ID" value="AIG78087.1"/>
    <property type="molecule type" value="Genomic_DNA"/>
</dbReference>
<dbReference type="Proteomes" id="UP000028492">
    <property type="component" value="Chromosome"/>
</dbReference>
<evidence type="ECO:0000313" key="2">
    <source>
        <dbReference type="Proteomes" id="UP000028492"/>
    </source>
</evidence>
<dbReference type="Pfam" id="PF21863">
    <property type="entry name" value="HTH_67"/>
    <property type="match status" value="1"/>
</dbReference>
<dbReference type="RefSeq" id="WP_407639380.1">
    <property type="nucleotide sequence ID" value="NZ_CP008953.1"/>
</dbReference>
<organism evidence="1 2">
    <name type="scientific">Amycolatopsis japonica</name>
    <dbReference type="NCBI Taxonomy" id="208439"/>
    <lineage>
        <taxon>Bacteria</taxon>
        <taxon>Bacillati</taxon>
        <taxon>Actinomycetota</taxon>
        <taxon>Actinomycetes</taxon>
        <taxon>Pseudonocardiales</taxon>
        <taxon>Pseudonocardiaceae</taxon>
        <taxon>Amycolatopsis</taxon>
        <taxon>Amycolatopsis japonica group</taxon>
    </lineage>
</organism>
<gene>
    <name evidence="1" type="ORF">AJAP_26200</name>
</gene>
<sequence>MGGVKSLQRRLWEAVEPLHAVVYFAPETAAAAKAAGLPGWWMGYFAGRVAPLGPLPEPPATAMLFGFAPRMVARSLPDAWKYAEPEVVLQSRLEAVEEALNRILPADAPLGELADLLEQAVTGCDYAARPLAAAWSSVARPATTTGRVWLAATVLREHRGDGHVLSAVTAGLRGLDTTLTHIGSGAVTREVIQINRGWSDEEWDASVARLSERGILDGDLQLTGPGIELRQRIEDVTDRLAAGPLDALGEDGVAELVRIAVPLSRRIFDTGAIPLPNPMGAPRP</sequence>
<reference evidence="1 2" key="1">
    <citation type="journal article" date="2014" name="J. Biotechnol.">
        <title>Complete genome sequence of the actinobacterium Amycolatopsis japonica MG417-CF17(T) (=DSM 44213T) producing (S,S)-N,N'-ethylenediaminedisuccinic acid.</title>
        <authorList>
            <person name="Stegmann E."/>
            <person name="Albersmeier A."/>
            <person name="Spohn M."/>
            <person name="Gert H."/>
            <person name="Weber T."/>
            <person name="Wohlleben W."/>
            <person name="Kalinowski J."/>
            <person name="Ruckert C."/>
        </authorList>
    </citation>
    <scope>NUCLEOTIDE SEQUENCE [LARGE SCALE GENOMIC DNA]</scope>
    <source>
        <strain evidence="2">MG417-CF17 (DSM 44213)</strain>
    </source>
</reference>
<evidence type="ECO:0008006" key="3">
    <source>
        <dbReference type="Google" id="ProtNLM"/>
    </source>
</evidence>
<accession>A0A075UVA7</accession>
<evidence type="ECO:0000313" key="1">
    <source>
        <dbReference type="EMBL" id="AIG78087.1"/>
    </source>
</evidence>
<protein>
    <recommendedName>
        <fullName evidence="3">SalK</fullName>
    </recommendedName>
</protein>
<dbReference type="AlphaFoldDB" id="A0A075UVA7"/>
<dbReference type="KEGG" id="aja:AJAP_26200"/>
<dbReference type="InterPro" id="IPR054058">
    <property type="entry name" value="HTH_67"/>
</dbReference>
<dbReference type="HOGENOM" id="CLU_061724_0_0_11"/>
<proteinExistence type="predicted"/>
<dbReference type="eggNOG" id="COG1846">
    <property type="taxonomic scope" value="Bacteria"/>
</dbReference>
<keyword evidence="2" id="KW-1185">Reference proteome</keyword>
<dbReference type="STRING" id="208439.AJAP_26200"/>
<name>A0A075UVA7_9PSEU</name>
<dbReference type="NCBIfam" id="NF047719">
    <property type="entry name" value="SCO6745_fam_HTH"/>
    <property type="match status" value="1"/>
</dbReference>